<name>A0AAW2HXV7_9NEOP</name>
<protein>
    <submittedName>
        <fullName evidence="1">Uncharacterized protein</fullName>
    </submittedName>
</protein>
<evidence type="ECO:0000313" key="1">
    <source>
        <dbReference type="EMBL" id="KAL0274755.1"/>
    </source>
</evidence>
<sequence>MPNDRRTAFSYVQNGISPTSAWIDQHWKNRGTERKRIRHAYDQNSCFSTSVTAAGKTGYRSQQKIILM</sequence>
<dbReference type="EMBL" id="JARGDH010000002">
    <property type="protein sequence ID" value="KAL0274755.1"/>
    <property type="molecule type" value="Genomic_DNA"/>
</dbReference>
<gene>
    <name evidence="1" type="ORF">PYX00_002805</name>
</gene>
<reference evidence="1" key="1">
    <citation type="journal article" date="2024" name="Gigascience">
        <title>Chromosome-level genome of the poultry shaft louse Menopon gallinae provides insight into the host-switching and adaptive evolution of parasitic lice.</title>
        <authorList>
            <person name="Xu Y."/>
            <person name="Ma L."/>
            <person name="Liu S."/>
            <person name="Liang Y."/>
            <person name="Liu Q."/>
            <person name="He Z."/>
            <person name="Tian L."/>
            <person name="Duan Y."/>
            <person name="Cai W."/>
            <person name="Li H."/>
            <person name="Song F."/>
        </authorList>
    </citation>
    <scope>NUCLEOTIDE SEQUENCE</scope>
    <source>
        <strain evidence="1">Cailab_2023a</strain>
    </source>
</reference>
<proteinExistence type="predicted"/>
<organism evidence="1">
    <name type="scientific">Menopon gallinae</name>
    <name type="common">poultry shaft louse</name>
    <dbReference type="NCBI Taxonomy" id="328185"/>
    <lineage>
        <taxon>Eukaryota</taxon>
        <taxon>Metazoa</taxon>
        <taxon>Ecdysozoa</taxon>
        <taxon>Arthropoda</taxon>
        <taxon>Hexapoda</taxon>
        <taxon>Insecta</taxon>
        <taxon>Pterygota</taxon>
        <taxon>Neoptera</taxon>
        <taxon>Paraneoptera</taxon>
        <taxon>Psocodea</taxon>
        <taxon>Troctomorpha</taxon>
        <taxon>Phthiraptera</taxon>
        <taxon>Amblycera</taxon>
        <taxon>Menoponidae</taxon>
        <taxon>Menopon</taxon>
    </lineage>
</organism>
<dbReference type="AlphaFoldDB" id="A0AAW2HXV7"/>
<comment type="caution">
    <text evidence="1">The sequence shown here is derived from an EMBL/GenBank/DDBJ whole genome shotgun (WGS) entry which is preliminary data.</text>
</comment>
<accession>A0AAW2HXV7</accession>